<dbReference type="PANTHER" id="PTHR43198:SF2">
    <property type="entry name" value="SI:CH1073-67J19.1-RELATED"/>
    <property type="match status" value="1"/>
</dbReference>
<dbReference type="GO" id="GO:0005829">
    <property type="term" value="C:cytosol"/>
    <property type="evidence" value="ECO:0007669"/>
    <property type="project" value="TreeGrafter"/>
</dbReference>
<dbReference type="Pfam" id="PF03070">
    <property type="entry name" value="TENA_THI-4"/>
    <property type="match status" value="1"/>
</dbReference>
<evidence type="ECO:0000313" key="2">
    <source>
        <dbReference type="EMBL" id="GAH75773.1"/>
    </source>
</evidence>
<dbReference type="GO" id="GO:0050334">
    <property type="term" value="F:thiaminase activity"/>
    <property type="evidence" value="ECO:0007669"/>
    <property type="project" value="InterPro"/>
</dbReference>
<evidence type="ECO:0000259" key="1">
    <source>
        <dbReference type="Pfam" id="PF03070"/>
    </source>
</evidence>
<protein>
    <recommendedName>
        <fullName evidence="1">Thiaminase-2/PQQC domain-containing protein</fullName>
    </recommendedName>
</protein>
<proteinExistence type="predicted"/>
<dbReference type="InterPro" id="IPR004305">
    <property type="entry name" value="Thiaminase-2/PQQC"/>
</dbReference>
<accession>X1K106</accession>
<dbReference type="InterPro" id="IPR050967">
    <property type="entry name" value="Thiamine_Salvage_TenA"/>
</dbReference>
<dbReference type="InterPro" id="IPR016084">
    <property type="entry name" value="Haem_Oase-like_multi-hlx"/>
</dbReference>
<name>X1K106_9ZZZZ</name>
<dbReference type="GO" id="GO:0006772">
    <property type="term" value="P:thiamine metabolic process"/>
    <property type="evidence" value="ECO:0007669"/>
    <property type="project" value="InterPro"/>
</dbReference>
<dbReference type="InterPro" id="IPR027574">
    <property type="entry name" value="Thiaminase_II"/>
</dbReference>
<dbReference type="EMBL" id="BARU01026333">
    <property type="protein sequence ID" value="GAH75773.1"/>
    <property type="molecule type" value="Genomic_DNA"/>
</dbReference>
<dbReference type="NCBIfam" id="TIGR04306">
    <property type="entry name" value="salvage_TenA"/>
    <property type="match status" value="1"/>
</dbReference>
<organism evidence="2">
    <name type="scientific">marine sediment metagenome</name>
    <dbReference type="NCBI Taxonomy" id="412755"/>
    <lineage>
        <taxon>unclassified sequences</taxon>
        <taxon>metagenomes</taxon>
        <taxon>ecological metagenomes</taxon>
    </lineage>
</organism>
<dbReference type="AlphaFoldDB" id="X1K106"/>
<gene>
    <name evidence="2" type="ORF">S03H2_42317</name>
</gene>
<sequence length="214" mass="25372">MHFLETLWESIQSELTRILDHPFNTELAKGTLPAEKFRFYIIQDSIYIENYTRATSILASKTPDESTMLKFVQYAYEGLKIERNMHEKYREQLGTAENIQPSLATEAYANFLLTTILLNNFEIGLACFLPCFWVYHEMGKHIFNQVQPGNPYKEWINTYSGKEFDASVHQMKEMTAQLARQTDQKTREKMKDAFIRSTRYELLFHDYAYQMKIW</sequence>
<comment type="caution">
    <text evidence="2">The sequence shown here is derived from an EMBL/GenBank/DDBJ whole genome shotgun (WGS) entry which is preliminary data.</text>
</comment>
<dbReference type="CDD" id="cd19365">
    <property type="entry name" value="TenA_C-like"/>
    <property type="match status" value="1"/>
</dbReference>
<feature type="domain" description="Thiaminase-2/PQQC" evidence="1">
    <location>
        <begin position="17"/>
        <end position="210"/>
    </location>
</feature>
<reference evidence="2" key="1">
    <citation type="journal article" date="2014" name="Front. Microbiol.">
        <title>High frequency of phylogenetically diverse reductive dehalogenase-homologous genes in deep subseafloor sedimentary metagenomes.</title>
        <authorList>
            <person name="Kawai M."/>
            <person name="Futagami T."/>
            <person name="Toyoda A."/>
            <person name="Takaki Y."/>
            <person name="Nishi S."/>
            <person name="Hori S."/>
            <person name="Arai W."/>
            <person name="Tsubouchi T."/>
            <person name="Morono Y."/>
            <person name="Uchiyama I."/>
            <person name="Ito T."/>
            <person name="Fujiyama A."/>
            <person name="Inagaki F."/>
            <person name="Takami H."/>
        </authorList>
    </citation>
    <scope>NUCLEOTIDE SEQUENCE</scope>
    <source>
        <strain evidence="2">Expedition CK06-06</strain>
    </source>
</reference>
<dbReference type="SUPFAM" id="SSF48613">
    <property type="entry name" value="Heme oxygenase-like"/>
    <property type="match status" value="1"/>
</dbReference>
<dbReference type="Gene3D" id="1.20.910.10">
    <property type="entry name" value="Heme oxygenase-like"/>
    <property type="match status" value="1"/>
</dbReference>
<dbReference type="PANTHER" id="PTHR43198">
    <property type="entry name" value="BIFUNCTIONAL TH2 PROTEIN"/>
    <property type="match status" value="1"/>
</dbReference>